<dbReference type="EMBL" id="NJBO01000004">
    <property type="protein sequence ID" value="TKJ43431.1"/>
    <property type="molecule type" value="Genomic_DNA"/>
</dbReference>
<name>A0A532V8A6_UNCT6</name>
<reference evidence="2 3" key="1">
    <citation type="submission" date="2017-06" db="EMBL/GenBank/DDBJ databases">
        <title>Novel microbial phyla capable of carbon fixation and sulfur reduction in deep-sea sediments.</title>
        <authorList>
            <person name="Huang J."/>
            <person name="Baker B."/>
            <person name="Wang Y."/>
        </authorList>
    </citation>
    <scope>NUCLEOTIDE SEQUENCE [LARGE SCALE GENOMIC DNA]</scope>
    <source>
        <strain evidence="2">B3_TA06</strain>
    </source>
</reference>
<dbReference type="InterPro" id="IPR036366">
    <property type="entry name" value="PGBDSf"/>
</dbReference>
<dbReference type="SUPFAM" id="SSF47090">
    <property type="entry name" value="PGBD-like"/>
    <property type="match status" value="1"/>
</dbReference>
<evidence type="ECO:0000313" key="3">
    <source>
        <dbReference type="Proteomes" id="UP000317778"/>
    </source>
</evidence>
<sequence length="303" mass="34327">METGQDAVNILCLEGAEPLGELEGLIELNRNTPDRYNDCVVLFWRDADSSKNNKGVLREGVLRVRVLRATTEPGRYYTQMSPHPRGAANLVWGHHIYKRGRHRGHPALVSASGLDRVWRDRDKDFVQDMSERVQTGRFGIHVHAGGTGKQIGRWSAGCIAICGGYEGEPYRFFLERIERHPGKLIRLTLWGARDLGNWMKTRGQPEEPYASGMCVTGVTCVTGWRPTLRYGIRNPWVARMQKLLNHRMDSRLVVDGDWLSRTQEAFLYFQRENGLKVDGICGPLSWGKLSPRVDPEEGNEGNT</sequence>
<accession>A0A532V8A6</accession>
<gene>
    <name evidence="2" type="ORF">CEE36_03605</name>
</gene>
<feature type="domain" description="Peptidoglycan binding-like" evidence="1">
    <location>
        <begin position="237"/>
        <end position="289"/>
    </location>
</feature>
<dbReference type="Pfam" id="PF01471">
    <property type="entry name" value="PG_binding_1"/>
    <property type="match status" value="1"/>
</dbReference>
<comment type="caution">
    <text evidence="2">The sequence shown here is derived from an EMBL/GenBank/DDBJ whole genome shotgun (WGS) entry which is preliminary data.</text>
</comment>
<protein>
    <recommendedName>
        <fullName evidence="1">Peptidoglycan binding-like domain-containing protein</fullName>
    </recommendedName>
</protein>
<dbReference type="Gene3D" id="1.10.101.10">
    <property type="entry name" value="PGBD-like superfamily/PGBD"/>
    <property type="match status" value="1"/>
</dbReference>
<dbReference type="InterPro" id="IPR036365">
    <property type="entry name" value="PGBD-like_sf"/>
</dbReference>
<proteinExistence type="predicted"/>
<evidence type="ECO:0000259" key="1">
    <source>
        <dbReference type="Pfam" id="PF01471"/>
    </source>
</evidence>
<organism evidence="2 3">
    <name type="scientific">candidate division TA06 bacterium B3_TA06</name>
    <dbReference type="NCBI Taxonomy" id="2012487"/>
    <lineage>
        <taxon>Bacteria</taxon>
        <taxon>Bacteria division TA06</taxon>
    </lineage>
</organism>
<evidence type="ECO:0000313" key="2">
    <source>
        <dbReference type="EMBL" id="TKJ43431.1"/>
    </source>
</evidence>
<dbReference type="AlphaFoldDB" id="A0A532V8A6"/>
<dbReference type="InterPro" id="IPR002477">
    <property type="entry name" value="Peptidoglycan-bd-like"/>
</dbReference>
<dbReference type="Proteomes" id="UP000317778">
    <property type="component" value="Unassembled WGS sequence"/>
</dbReference>